<dbReference type="InterPro" id="IPR007371">
    <property type="entry name" value="TPK_catalytic"/>
</dbReference>
<dbReference type="STRING" id="2025994.A0A2T3AJD8"/>
<dbReference type="GO" id="GO:0005524">
    <property type="term" value="F:ATP binding"/>
    <property type="evidence" value="ECO:0007669"/>
    <property type="project" value="UniProtKB-UniRule"/>
</dbReference>
<keyword evidence="5 7" id="KW-0418">Kinase</keyword>
<dbReference type="GO" id="GO:0006772">
    <property type="term" value="P:thiamine metabolic process"/>
    <property type="evidence" value="ECO:0007669"/>
    <property type="project" value="InterPro"/>
</dbReference>
<evidence type="ECO:0000256" key="5">
    <source>
        <dbReference type="ARBA" id="ARBA00022777"/>
    </source>
</evidence>
<evidence type="ECO:0000259" key="8">
    <source>
        <dbReference type="SMART" id="SM00983"/>
    </source>
</evidence>
<dbReference type="InterPro" id="IPR036371">
    <property type="entry name" value="TPK_B1-bd_sf"/>
</dbReference>
<dbReference type="Gene3D" id="3.40.50.10240">
    <property type="entry name" value="Thiamin pyrophosphokinase, catalytic domain"/>
    <property type="match status" value="1"/>
</dbReference>
<evidence type="ECO:0000256" key="3">
    <source>
        <dbReference type="ARBA" id="ARBA00022679"/>
    </source>
</evidence>
<proteinExistence type="inferred from homology"/>
<protein>
    <recommendedName>
        <fullName evidence="7">Thiamine pyrophosphokinase</fullName>
        <ecNumber evidence="7">2.7.6.2</ecNumber>
    </recommendedName>
</protein>
<keyword evidence="10" id="KW-1185">Reference proteome</keyword>
<dbReference type="GO" id="GO:0016301">
    <property type="term" value="F:kinase activity"/>
    <property type="evidence" value="ECO:0007669"/>
    <property type="project" value="UniProtKB-UniRule"/>
</dbReference>
<dbReference type="InterPro" id="IPR036759">
    <property type="entry name" value="TPK_catalytic_sf"/>
</dbReference>
<evidence type="ECO:0000313" key="9">
    <source>
        <dbReference type="EMBL" id="PSS00678.1"/>
    </source>
</evidence>
<dbReference type="InParanoid" id="A0A2T3AJD8"/>
<name>A0A2T3AJD8_9PEZI</name>
<comment type="catalytic activity">
    <reaction evidence="7">
        <text>thiamine + ATP = thiamine diphosphate + AMP + H(+)</text>
        <dbReference type="Rhea" id="RHEA:11576"/>
        <dbReference type="ChEBI" id="CHEBI:15378"/>
        <dbReference type="ChEBI" id="CHEBI:18385"/>
        <dbReference type="ChEBI" id="CHEBI:30616"/>
        <dbReference type="ChEBI" id="CHEBI:58937"/>
        <dbReference type="ChEBI" id="CHEBI:456215"/>
    </reaction>
</comment>
<dbReference type="PIRSF" id="PIRSF031057">
    <property type="entry name" value="Thiamin_pyrophosphokinase"/>
    <property type="match status" value="1"/>
</dbReference>
<evidence type="ECO:0000256" key="4">
    <source>
        <dbReference type="ARBA" id="ARBA00022741"/>
    </source>
</evidence>
<dbReference type="UniPathway" id="UPA00060">
    <property type="reaction ID" value="UER00597"/>
</dbReference>
<dbReference type="OrthoDB" id="25149at2759"/>
<gene>
    <name evidence="9" type="ORF">BD289DRAFT_360826</name>
</gene>
<reference evidence="9 10" key="1">
    <citation type="journal article" date="2018" name="Mycol. Prog.">
        <title>Coniella lustricola, a new species from submerged detritus.</title>
        <authorList>
            <person name="Raudabaugh D.B."/>
            <person name="Iturriaga T."/>
            <person name="Carver A."/>
            <person name="Mondo S."/>
            <person name="Pangilinan J."/>
            <person name="Lipzen A."/>
            <person name="He G."/>
            <person name="Amirebrahimi M."/>
            <person name="Grigoriev I.V."/>
            <person name="Miller A.N."/>
        </authorList>
    </citation>
    <scope>NUCLEOTIDE SEQUENCE [LARGE SCALE GENOMIC DNA]</scope>
    <source>
        <strain evidence="9 10">B22-T-1</strain>
    </source>
</reference>
<organism evidence="9 10">
    <name type="scientific">Coniella lustricola</name>
    <dbReference type="NCBI Taxonomy" id="2025994"/>
    <lineage>
        <taxon>Eukaryota</taxon>
        <taxon>Fungi</taxon>
        <taxon>Dikarya</taxon>
        <taxon>Ascomycota</taxon>
        <taxon>Pezizomycotina</taxon>
        <taxon>Sordariomycetes</taxon>
        <taxon>Sordariomycetidae</taxon>
        <taxon>Diaporthales</taxon>
        <taxon>Schizoparmaceae</taxon>
        <taxon>Coniella</taxon>
    </lineage>
</organism>
<dbReference type="GO" id="GO:0030975">
    <property type="term" value="F:thiamine binding"/>
    <property type="evidence" value="ECO:0007669"/>
    <property type="project" value="UniProtKB-UniRule"/>
</dbReference>
<comment type="similarity">
    <text evidence="2 7">Belongs to the thiamine pyrophosphokinase family.</text>
</comment>
<dbReference type="SUPFAM" id="SSF63999">
    <property type="entry name" value="Thiamin pyrophosphokinase, catalytic domain"/>
    <property type="match status" value="1"/>
</dbReference>
<dbReference type="Proteomes" id="UP000241462">
    <property type="component" value="Unassembled WGS sequence"/>
</dbReference>
<dbReference type="InterPro" id="IPR016966">
    <property type="entry name" value="Thiamin_pyrophosphokinase_euk"/>
</dbReference>
<dbReference type="InterPro" id="IPR006282">
    <property type="entry name" value="Thi_PPkinase"/>
</dbReference>
<dbReference type="AlphaFoldDB" id="A0A2T3AJD8"/>
<dbReference type="Pfam" id="PF04263">
    <property type="entry name" value="TPK_catalytic"/>
    <property type="match status" value="1"/>
</dbReference>
<dbReference type="InterPro" id="IPR007373">
    <property type="entry name" value="Thiamin_PyroPKinase_B1-bd"/>
</dbReference>
<dbReference type="CDD" id="cd07995">
    <property type="entry name" value="TPK"/>
    <property type="match status" value="1"/>
</dbReference>
<dbReference type="SUPFAM" id="SSF63862">
    <property type="entry name" value="Thiamin pyrophosphokinase, substrate-binding domain"/>
    <property type="match status" value="1"/>
</dbReference>
<evidence type="ECO:0000256" key="6">
    <source>
        <dbReference type="ARBA" id="ARBA00022840"/>
    </source>
</evidence>
<dbReference type="GO" id="GO:0004788">
    <property type="term" value="F:thiamine diphosphokinase activity"/>
    <property type="evidence" value="ECO:0007669"/>
    <property type="project" value="UniProtKB-UniRule"/>
</dbReference>
<comment type="pathway">
    <text evidence="1 7">Cofactor biosynthesis; thiamine diphosphate biosynthesis; thiamine diphosphate from thiamine: step 1/1.</text>
</comment>
<evidence type="ECO:0000256" key="1">
    <source>
        <dbReference type="ARBA" id="ARBA00005078"/>
    </source>
</evidence>
<dbReference type="SMART" id="SM00983">
    <property type="entry name" value="TPK_B1_binding"/>
    <property type="match status" value="1"/>
</dbReference>
<dbReference type="PANTHER" id="PTHR13622">
    <property type="entry name" value="THIAMIN PYROPHOSPHOKINASE"/>
    <property type="match status" value="1"/>
</dbReference>
<keyword evidence="6 7" id="KW-0067">ATP-binding</keyword>
<dbReference type="EC" id="2.7.6.2" evidence="7"/>
<dbReference type="EMBL" id="KZ678382">
    <property type="protein sequence ID" value="PSS00678.1"/>
    <property type="molecule type" value="Genomic_DNA"/>
</dbReference>
<evidence type="ECO:0000256" key="2">
    <source>
        <dbReference type="ARBA" id="ARBA00006785"/>
    </source>
</evidence>
<keyword evidence="4 7" id="KW-0547">Nucleotide-binding</keyword>
<dbReference type="FunCoup" id="A0A2T3AJD8">
    <property type="interactions" value="279"/>
</dbReference>
<keyword evidence="3 7" id="KW-0808">Transferase</keyword>
<evidence type="ECO:0000256" key="7">
    <source>
        <dbReference type="PIRNR" id="PIRNR031057"/>
    </source>
</evidence>
<accession>A0A2T3AJD8</accession>
<feature type="domain" description="Thiamin pyrophosphokinase thiamin-binding" evidence="8">
    <location>
        <begin position="203"/>
        <end position="282"/>
    </location>
</feature>
<dbReference type="Pfam" id="PF04265">
    <property type="entry name" value="TPK_B1_binding"/>
    <property type="match status" value="1"/>
</dbReference>
<evidence type="ECO:0000313" key="10">
    <source>
        <dbReference type="Proteomes" id="UP000241462"/>
    </source>
</evidence>
<dbReference type="NCBIfam" id="TIGR01378">
    <property type="entry name" value="thi_PPkinase"/>
    <property type="match status" value="1"/>
</dbReference>
<dbReference type="PANTHER" id="PTHR13622:SF8">
    <property type="entry name" value="THIAMIN PYROPHOSPHOKINASE 1"/>
    <property type="match status" value="1"/>
</dbReference>
<sequence length="290" mass="32137">MANPTEWFPAHILQGRAGAEGCLGAETDAGCHHHHHPDQEDQTRLAIIILNQPLHDEETLKVLWKNASLRVAADGGANRLLDICHKIGDDIFKDLDVIIGDLDSLTPEARNYFTTTPAKPAHIIHDPDQYSTDFTKAVRYIRSCSTHGNKPIDIIAMGGLGGRVDQGLSQLHHLYLFQKDSHYADGRMYLVSGESLTVLLKAGCHRIHVRSAAGPEGPQQKQQDVFDKYVGIIPVKEPSVISTKGLEWDVTDWETEFGGLMSTSNHVLPETRIVEVETSKDVLFTIALKR</sequence>
<dbReference type="GO" id="GO:0009229">
    <property type="term" value="P:thiamine diphosphate biosynthetic process"/>
    <property type="evidence" value="ECO:0007669"/>
    <property type="project" value="UniProtKB-UniRule"/>
</dbReference>